<feature type="transmembrane region" description="Helical" evidence="1">
    <location>
        <begin position="118"/>
        <end position="140"/>
    </location>
</feature>
<evidence type="ECO:0000259" key="2">
    <source>
        <dbReference type="PROSITE" id="PS50930"/>
    </source>
</evidence>
<feature type="transmembrane region" description="Helical" evidence="1">
    <location>
        <begin position="83"/>
        <end position="106"/>
    </location>
</feature>
<dbReference type="SMART" id="SM00850">
    <property type="entry name" value="LytTR"/>
    <property type="match status" value="1"/>
</dbReference>
<comment type="caution">
    <text evidence="3">The sequence shown here is derived from an EMBL/GenBank/DDBJ whole genome shotgun (WGS) entry which is preliminary data.</text>
</comment>
<keyword evidence="1" id="KW-0472">Membrane</keyword>
<sequence length="263" mass="29009">MTGSFMQSTLRELLVIIQAPRLWVTFLVVVLLFTVTGPFSTDAMPVAIRFFYWLAIQATGWSTAILCAVLADGLLQGRIASPFARMMVGSLVAALPIGLWITLIDFGFTNVPPSYRSFIANVGISLPLSALFCILAYMTLRREIEMVSQPPTPACVSPAIMERLKPANRGQLLSLSAQDHYTYVVTSRGRELVLLRFSDALRETGETPGMQIHRSHWIADANVAELLKSNGGIGLRTRDGAVLPVSRSSRKSVQLRYVESHNR</sequence>
<gene>
    <name evidence="3" type="ORF">FHS76_002493</name>
</gene>
<keyword evidence="4" id="KW-1185">Reference proteome</keyword>
<dbReference type="AlphaFoldDB" id="A0A7W9AXU9"/>
<evidence type="ECO:0000313" key="4">
    <source>
        <dbReference type="Proteomes" id="UP000555546"/>
    </source>
</evidence>
<dbReference type="Proteomes" id="UP000555546">
    <property type="component" value="Unassembled WGS sequence"/>
</dbReference>
<accession>A0A7W9AXU9</accession>
<dbReference type="PROSITE" id="PS50930">
    <property type="entry name" value="HTH_LYTTR"/>
    <property type="match status" value="1"/>
</dbReference>
<feature type="domain" description="HTH LytTR-type" evidence="2">
    <location>
        <begin position="162"/>
        <end position="259"/>
    </location>
</feature>
<evidence type="ECO:0000313" key="3">
    <source>
        <dbReference type="EMBL" id="MBB5702609.1"/>
    </source>
</evidence>
<dbReference type="Gene3D" id="2.40.50.1020">
    <property type="entry name" value="LytTr DNA-binding domain"/>
    <property type="match status" value="1"/>
</dbReference>
<keyword evidence="3" id="KW-0238">DNA-binding</keyword>
<feature type="transmembrane region" description="Helical" evidence="1">
    <location>
        <begin position="21"/>
        <end position="39"/>
    </location>
</feature>
<dbReference type="InterPro" id="IPR012362">
    <property type="entry name" value="LytTR_TM"/>
</dbReference>
<organism evidence="3 4">
    <name type="scientific">Brucella daejeonensis</name>
    <dbReference type="NCBI Taxonomy" id="659015"/>
    <lineage>
        <taxon>Bacteria</taxon>
        <taxon>Pseudomonadati</taxon>
        <taxon>Pseudomonadota</taxon>
        <taxon>Alphaproteobacteria</taxon>
        <taxon>Hyphomicrobiales</taxon>
        <taxon>Brucellaceae</taxon>
        <taxon>Brucella/Ochrobactrum group</taxon>
        <taxon>Brucella</taxon>
    </lineage>
</organism>
<feature type="transmembrane region" description="Helical" evidence="1">
    <location>
        <begin position="51"/>
        <end position="71"/>
    </location>
</feature>
<proteinExistence type="predicted"/>
<keyword evidence="1" id="KW-0812">Transmembrane</keyword>
<reference evidence="3 4" key="1">
    <citation type="submission" date="2020-08" db="EMBL/GenBank/DDBJ databases">
        <title>Genomic Encyclopedia of Type Strains, Phase IV (KMG-IV): sequencing the most valuable type-strain genomes for metagenomic binning, comparative biology and taxonomic classification.</title>
        <authorList>
            <person name="Goeker M."/>
        </authorList>
    </citation>
    <scope>NUCLEOTIDE SEQUENCE [LARGE SCALE GENOMIC DNA]</scope>
    <source>
        <strain evidence="3 4">DSM 26944</strain>
    </source>
</reference>
<dbReference type="EMBL" id="JACIJG010000008">
    <property type="protein sequence ID" value="MBB5702609.1"/>
    <property type="molecule type" value="Genomic_DNA"/>
</dbReference>
<name>A0A7W9AXU9_9HYPH</name>
<evidence type="ECO:0000256" key="1">
    <source>
        <dbReference type="SAM" id="Phobius"/>
    </source>
</evidence>
<keyword evidence="1" id="KW-1133">Transmembrane helix</keyword>
<dbReference type="PIRSF" id="PIRSF031737">
    <property type="entry name" value="TM_LytTR"/>
    <property type="match status" value="1"/>
</dbReference>
<protein>
    <submittedName>
        <fullName evidence="3">DNA-binding LytR/AlgR family response regulator</fullName>
    </submittedName>
</protein>
<dbReference type="InterPro" id="IPR007492">
    <property type="entry name" value="LytTR_DNA-bd_dom"/>
</dbReference>
<dbReference type="GO" id="GO:0003677">
    <property type="term" value="F:DNA binding"/>
    <property type="evidence" value="ECO:0007669"/>
    <property type="project" value="UniProtKB-KW"/>
</dbReference>
<dbReference type="Pfam" id="PF04397">
    <property type="entry name" value="LytTR"/>
    <property type="match status" value="1"/>
</dbReference>
<dbReference type="RefSeq" id="WP_374828591.1">
    <property type="nucleotide sequence ID" value="NZ_JACIJG010000008.1"/>
</dbReference>